<comment type="caution">
    <text evidence="8">The sequence shown here is derived from an EMBL/GenBank/DDBJ whole genome shotgun (WGS) entry which is preliminary data.</text>
</comment>
<dbReference type="InterPro" id="IPR013325">
    <property type="entry name" value="RNA_pol_sigma_r2"/>
</dbReference>
<dbReference type="InterPro" id="IPR039425">
    <property type="entry name" value="RNA_pol_sigma-70-like"/>
</dbReference>
<gene>
    <name evidence="8" type="ORF">GBAR_LOCUS17348</name>
</gene>
<reference evidence="8" key="1">
    <citation type="submission" date="2023-03" db="EMBL/GenBank/DDBJ databases">
        <authorList>
            <person name="Steffen K."/>
            <person name="Cardenas P."/>
        </authorList>
    </citation>
    <scope>NUCLEOTIDE SEQUENCE</scope>
</reference>
<evidence type="ECO:0000259" key="6">
    <source>
        <dbReference type="Pfam" id="PF04542"/>
    </source>
</evidence>
<evidence type="ECO:0000259" key="7">
    <source>
        <dbReference type="Pfam" id="PF08281"/>
    </source>
</evidence>
<dbReference type="PROSITE" id="PS01063">
    <property type="entry name" value="SIGMA70_ECF"/>
    <property type="match status" value="1"/>
</dbReference>
<keyword evidence="5" id="KW-0804">Transcription</keyword>
<dbReference type="Gene3D" id="1.10.10.10">
    <property type="entry name" value="Winged helix-like DNA-binding domain superfamily/Winged helix DNA-binding domain"/>
    <property type="match status" value="1"/>
</dbReference>
<dbReference type="NCBIfam" id="TIGR02937">
    <property type="entry name" value="sigma70-ECF"/>
    <property type="match status" value="1"/>
</dbReference>
<dbReference type="Pfam" id="PF04542">
    <property type="entry name" value="Sigma70_r2"/>
    <property type="match status" value="1"/>
</dbReference>
<dbReference type="SUPFAM" id="SSF88946">
    <property type="entry name" value="Sigma2 domain of RNA polymerase sigma factors"/>
    <property type="match status" value="1"/>
</dbReference>
<dbReference type="PANTHER" id="PTHR43133:SF8">
    <property type="entry name" value="RNA POLYMERASE SIGMA FACTOR HI_1459-RELATED"/>
    <property type="match status" value="1"/>
</dbReference>
<evidence type="ECO:0000256" key="5">
    <source>
        <dbReference type="ARBA" id="ARBA00023163"/>
    </source>
</evidence>
<protein>
    <submittedName>
        <fullName evidence="8">RNA polymerase sigma-H factor</fullName>
    </submittedName>
</protein>
<dbReference type="SUPFAM" id="SSF88659">
    <property type="entry name" value="Sigma3 and sigma4 domains of RNA polymerase sigma factors"/>
    <property type="match status" value="1"/>
</dbReference>
<keyword evidence="4" id="KW-0238">DNA-binding</keyword>
<keyword evidence="2" id="KW-0805">Transcription regulation</keyword>
<keyword evidence="9" id="KW-1185">Reference proteome</keyword>
<dbReference type="GO" id="GO:0006352">
    <property type="term" value="P:DNA-templated transcription initiation"/>
    <property type="evidence" value="ECO:0007669"/>
    <property type="project" value="InterPro"/>
</dbReference>
<dbReference type="InterPro" id="IPR014284">
    <property type="entry name" value="RNA_pol_sigma-70_dom"/>
</dbReference>
<comment type="similarity">
    <text evidence="1">Belongs to the sigma-70 factor family. ECF subfamily.</text>
</comment>
<proteinExistence type="inferred from homology"/>
<dbReference type="InterPro" id="IPR036388">
    <property type="entry name" value="WH-like_DNA-bd_sf"/>
</dbReference>
<evidence type="ECO:0000256" key="4">
    <source>
        <dbReference type="ARBA" id="ARBA00023125"/>
    </source>
</evidence>
<dbReference type="InterPro" id="IPR013249">
    <property type="entry name" value="RNA_pol_sigma70_r4_t2"/>
</dbReference>
<dbReference type="Pfam" id="PF08281">
    <property type="entry name" value="Sigma70_r4_2"/>
    <property type="match status" value="1"/>
</dbReference>
<accession>A0AA35SKY0</accession>
<keyword evidence="3" id="KW-0731">Sigma factor</keyword>
<name>A0AA35SKY0_GEOBA</name>
<dbReference type="Proteomes" id="UP001174909">
    <property type="component" value="Unassembled WGS sequence"/>
</dbReference>
<evidence type="ECO:0000313" key="9">
    <source>
        <dbReference type="Proteomes" id="UP001174909"/>
    </source>
</evidence>
<dbReference type="AlphaFoldDB" id="A0AA35SKY0"/>
<sequence length="204" mass="24083">MQEKDYEKILPRCVQASPDDAKLIEQFQQGDKSVFDKLVVRYHDRTYRLAQRFVPNSEDALDITQDAFIRAYQGLPDFKRKSQFYSWLYRITVNLCIDFLRKNARRETVSYALESDDLPMMNIADVNLRPPTQAVEDKELLTYLRRAIMQLAPKQREIFILRHWEGLSLKEIANTLGRSSGTVKAHLFHAHRNLRKLLRHYLQA</sequence>
<organism evidence="8 9">
    <name type="scientific">Geodia barretti</name>
    <name type="common">Barrett's horny sponge</name>
    <dbReference type="NCBI Taxonomy" id="519541"/>
    <lineage>
        <taxon>Eukaryota</taxon>
        <taxon>Metazoa</taxon>
        <taxon>Porifera</taxon>
        <taxon>Demospongiae</taxon>
        <taxon>Heteroscleromorpha</taxon>
        <taxon>Tetractinellida</taxon>
        <taxon>Astrophorina</taxon>
        <taxon>Geodiidae</taxon>
        <taxon>Geodia</taxon>
    </lineage>
</organism>
<dbReference type="Gene3D" id="1.10.1740.10">
    <property type="match status" value="1"/>
</dbReference>
<evidence type="ECO:0000256" key="1">
    <source>
        <dbReference type="ARBA" id="ARBA00010641"/>
    </source>
</evidence>
<dbReference type="InterPro" id="IPR013324">
    <property type="entry name" value="RNA_pol_sigma_r3/r4-like"/>
</dbReference>
<evidence type="ECO:0000256" key="3">
    <source>
        <dbReference type="ARBA" id="ARBA00023082"/>
    </source>
</evidence>
<dbReference type="InterPro" id="IPR000838">
    <property type="entry name" value="RNA_pol_sigma70_ECF_CS"/>
</dbReference>
<evidence type="ECO:0000256" key="2">
    <source>
        <dbReference type="ARBA" id="ARBA00023015"/>
    </source>
</evidence>
<dbReference type="CDD" id="cd06171">
    <property type="entry name" value="Sigma70_r4"/>
    <property type="match status" value="1"/>
</dbReference>
<feature type="domain" description="RNA polymerase sigma-70 region 2" evidence="6">
    <location>
        <begin position="38"/>
        <end position="106"/>
    </location>
</feature>
<evidence type="ECO:0000313" key="8">
    <source>
        <dbReference type="EMBL" id="CAI8030616.1"/>
    </source>
</evidence>
<dbReference type="InterPro" id="IPR007627">
    <property type="entry name" value="RNA_pol_sigma70_r2"/>
</dbReference>
<dbReference type="PANTHER" id="PTHR43133">
    <property type="entry name" value="RNA POLYMERASE ECF-TYPE SIGMA FACTO"/>
    <property type="match status" value="1"/>
</dbReference>
<dbReference type="GO" id="GO:0003677">
    <property type="term" value="F:DNA binding"/>
    <property type="evidence" value="ECO:0007669"/>
    <property type="project" value="UniProtKB-KW"/>
</dbReference>
<dbReference type="GO" id="GO:0016987">
    <property type="term" value="F:sigma factor activity"/>
    <property type="evidence" value="ECO:0007669"/>
    <property type="project" value="UniProtKB-KW"/>
</dbReference>
<feature type="domain" description="RNA polymerase sigma factor 70 region 4 type 2" evidence="7">
    <location>
        <begin position="143"/>
        <end position="190"/>
    </location>
</feature>
<dbReference type="EMBL" id="CASHTH010002487">
    <property type="protein sequence ID" value="CAI8030616.1"/>
    <property type="molecule type" value="Genomic_DNA"/>
</dbReference>